<sequence length="428" mass="50441">MNRIILIGNGFDLAHGLKTSYRNFIDDYWQTCINKCNDSKRVVDFEDDFIQIKDLPVDNMRSKGFKDLLAELKSYSSKLIFKNQFLEVISKKSGEINWVDIENEYYSLLKKELSTGSENSEYQILTLNKDFEGIKNLLIEYLKGQEEIYNKDKGSDYDRIKDQISNKTFRPFEMRDFSENAFNVKAEIEYRLIKKDLEGLTEDDDGNTLITMDEVDESKRRLITQVHGKNNPKSEIKYLLSKSYAHELFDLVPDNILFLNFNYTSTDKLYQYALEYRGHFRYKVPEFESIHIHGTITQNDGNPVIFGFGDELDDDYKSIEKLNNNIYLENIKSINYLETDNYKKLLEYINSAPFQVFIFGHSCGTSDRTMLNTMFEHDNCASIKLFYHQQDANQDNYSDVIRNISRNFNDKAKMRDRVVNKRYCERLV</sequence>
<comment type="caution">
    <text evidence="1">The sequence shown here is derived from an EMBL/GenBank/DDBJ whole genome shotgun (WGS) entry which is preliminary data.</text>
</comment>
<evidence type="ECO:0000313" key="2">
    <source>
        <dbReference type="Proteomes" id="UP000293952"/>
    </source>
</evidence>
<organism evidence="1 2">
    <name type="scientific">Brumimicrobium glaciale</name>
    <dbReference type="NCBI Taxonomy" id="200475"/>
    <lineage>
        <taxon>Bacteria</taxon>
        <taxon>Pseudomonadati</taxon>
        <taxon>Bacteroidota</taxon>
        <taxon>Flavobacteriia</taxon>
        <taxon>Flavobacteriales</taxon>
        <taxon>Crocinitomicaceae</taxon>
        <taxon>Brumimicrobium</taxon>
    </lineage>
</organism>
<dbReference type="InterPro" id="IPR025935">
    <property type="entry name" value="AbiH"/>
</dbReference>
<name>A0A4Q4KD91_9FLAO</name>
<proteinExistence type="predicted"/>
<dbReference type="RefSeq" id="WP_130095125.1">
    <property type="nucleotide sequence ID" value="NZ_SETE01000010.1"/>
</dbReference>
<dbReference type="AlphaFoldDB" id="A0A4Q4KD91"/>
<evidence type="ECO:0008006" key="3">
    <source>
        <dbReference type="Google" id="ProtNLM"/>
    </source>
</evidence>
<dbReference type="OrthoDB" id="5903604at2"/>
<keyword evidence="2" id="KW-1185">Reference proteome</keyword>
<dbReference type="Pfam" id="PF14253">
    <property type="entry name" value="AbiH"/>
    <property type="match status" value="1"/>
</dbReference>
<protein>
    <recommendedName>
        <fullName evidence="3">Bacteriophage abortive infection AbiH</fullName>
    </recommendedName>
</protein>
<dbReference type="Proteomes" id="UP000293952">
    <property type="component" value="Unassembled WGS sequence"/>
</dbReference>
<accession>A0A4Q4KD91</accession>
<evidence type="ECO:0000313" key="1">
    <source>
        <dbReference type="EMBL" id="RYM30835.1"/>
    </source>
</evidence>
<reference evidence="1 2" key="1">
    <citation type="submission" date="2019-02" db="EMBL/GenBank/DDBJ databases">
        <title>Genome sequence of the sea-ice species Brumimicrobium glaciale.</title>
        <authorList>
            <person name="Bowman J.P."/>
        </authorList>
    </citation>
    <scope>NUCLEOTIDE SEQUENCE [LARGE SCALE GENOMIC DNA]</scope>
    <source>
        <strain evidence="1 2">IC156</strain>
    </source>
</reference>
<dbReference type="EMBL" id="SETE01000010">
    <property type="protein sequence ID" value="RYM30835.1"/>
    <property type="molecule type" value="Genomic_DNA"/>
</dbReference>
<gene>
    <name evidence="1" type="ORF">ERX46_17285</name>
</gene>